<comment type="caution">
    <text evidence="3">The sequence shown here is derived from an EMBL/GenBank/DDBJ whole genome shotgun (WGS) entry which is preliminary data.</text>
</comment>
<dbReference type="GO" id="GO:0005634">
    <property type="term" value="C:nucleus"/>
    <property type="evidence" value="ECO:0007669"/>
    <property type="project" value="TreeGrafter"/>
</dbReference>
<dbReference type="InterPro" id="IPR050863">
    <property type="entry name" value="CenT-Element_Derived"/>
</dbReference>
<dbReference type="AlphaFoldDB" id="A0A8X7CFU8"/>
<dbReference type="PROSITE" id="PS51253">
    <property type="entry name" value="HTH_CENPB"/>
    <property type="match status" value="1"/>
</dbReference>
<reference evidence="3" key="1">
    <citation type="submission" date="2020-08" db="EMBL/GenBank/DDBJ databases">
        <title>Multicomponent nature underlies the extraordinary mechanical properties of spider dragline silk.</title>
        <authorList>
            <person name="Kono N."/>
            <person name="Nakamura H."/>
            <person name="Mori M."/>
            <person name="Yoshida Y."/>
            <person name="Ohtoshi R."/>
            <person name="Malay A.D."/>
            <person name="Moran D.A.P."/>
            <person name="Tomita M."/>
            <person name="Numata K."/>
            <person name="Arakawa K."/>
        </authorList>
    </citation>
    <scope>NUCLEOTIDE SEQUENCE</scope>
</reference>
<name>A0A8X7CFU8_9ARAC</name>
<dbReference type="Proteomes" id="UP000886998">
    <property type="component" value="Unassembled WGS sequence"/>
</dbReference>
<evidence type="ECO:0000313" key="4">
    <source>
        <dbReference type="Proteomes" id="UP000886998"/>
    </source>
</evidence>
<proteinExistence type="predicted"/>
<evidence type="ECO:0000313" key="3">
    <source>
        <dbReference type="EMBL" id="GFY64926.1"/>
    </source>
</evidence>
<evidence type="ECO:0000259" key="2">
    <source>
        <dbReference type="PROSITE" id="PS51253"/>
    </source>
</evidence>
<accession>A0A8X7CFU8</accession>
<dbReference type="OrthoDB" id="6426109at2759"/>
<dbReference type="PANTHER" id="PTHR19303">
    <property type="entry name" value="TRANSPOSON"/>
    <property type="match status" value="1"/>
</dbReference>
<keyword evidence="4" id="KW-1185">Reference proteome</keyword>
<gene>
    <name evidence="3" type="primary">NCL1_26437</name>
    <name evidence="3" type="ORF">TNIN_216001</name>
</gene>
<dbReference type="GO" id="GO:0003677">
    <property type="term" value="F:DNA binding"/>
    <property type="evidence" value="ECO:0007669"/>
    <property type="project" value="UniProtKB-KW"/>
</dbReference>
<evidence type="ECO:0000256" key="1">
    <source>
        <dbReference type="ARBA" id="ARBA00023125"/>
    </source>
</evidence>
<protein>
    <submittedName>
        <fullName evidence="3">Jerky-like protein</fullName>
    </submittedName>
</protein>
<feature type="domain" description="HTH CENPB-type" evidence="2">
    <location>
        <begin position="1"/>
        <end position="29"/>
    </location>
</feature>
<dbReference type="EMBL" id="BMAV01015470">
    <property type="protein sequence ID" value="GFY64926.1"/>
    <property type="molecule type" value="Genomic_DNA"/>
</dbReference>
<dbReference type="PANTHER" id="PTHR19303:SF73">
    <property type="entry name" value="PROTEIN PDC2"/>
    <property type="match status" value="1"/>
</dbReference>
<organism evidence="3 4">
    <name type="scientific">Trichonephila inaurata madagascariensis</name>
    <dbReference type="NCBI Taxonomy" id="2747483"/>
    <lineage>
        <taxon>Eukaryota</taxon>
        <taxon>Metazoa</taxon>
        <taxon>Ecdysozoa</taxon>
        <taxon>Arthropoda</taxon>
        <taxon>Chelicerata</taxon>
        <taxon>Arachnida</taxon>
        <taxon>Araneae</taxon>
        <taxon>Araneomorphae</taxon>
        <taxon>Entelegynae</taxon>
        <taxon>Araneoidea</taxon>
        <taxon>Nephilidae</taxon>
        <taxon>Trichonephila</taxon>
        <taxon>Trichonephila inaurata</taxon>
    </lineage>
</organism>
<sequence>MKLGSLADFKASTGWIKNFKSPHGIRELQIEGESLSGDKNSAHKFKETFLQSVEEEGFSRDDVYNVDKTGVNWKALPRKSLTSKWESTALGFSQQGTCYNHGLCER</sequence>
<keyword evidence="1" id="KW-0238">DNA-binding</keyword>
<dbReference type="InterPro" id="IPR006600">
    <property type="entry name" value="HTH_CenpB_DNA-bd_dom"/>
</dbReference>